<dbReference type="SMART" id="SM01403">
    <property type="entry name" value="Ribosomal_S10"/>
    <property type="match status" value="1"/>
</dbReference>
<reference evidence="9" key="2">
    <citation type="submission" date="2018-04" db="EMBL/GenBank/DDBJ databases">
        <title>Complete genome sequence of Sulfodiicoccus acidiphilus strain HS-1.</title>
        <authorList>
            <person name="Sakai H.D."/>
            <person name="Kurosawa N."/>
        </authorList>
    </citation>
    <scope>NUCLEOTIDE SEQUENCE [LARGE SCALE GENOMIC DNA]</scope>
    <source>
        <strain evidence="9">HS-1</strain>
    </source>
</reference>
<evidence type="ECO:0000256" key="1">
    <source>
        <dbReference type="ARBA" id="ARBA00007102"/>
    </source>
</evidence>
<reference evidence="8" key="1">
    <citation type="journal article" date="2014" name="Int. J. Syst. Evol. Microbiol.">
        <title>Complete genome sequence of Corynebacterium casei LMG S-19264T (=DSM 44701T), isolated from a smear-ripened cheese.</title>
        <authorList>
            <consortium name="US DOE Joint Genome Institute (JGI-PGF)"/>
            <person name="Walter F."/>
            <person name="Albersmeier A."/>
            <person name="Kalinowski J."/>
            <person name="Ruckert C."/>
        </authorList>
    </citation>
    <scope>NUCLEOTIDE SEQUENCE</scope>
    <source>
        <strain evidence="8">JCM 31740</strain>
    </source>
</reference>
<evidence type="ECO:0000313" key="7">
    <source>
        <dbReference type="EMBL" id="BBD71654.1"/>
    </source>
</evidence>
<dbReference type="Proteomes" id="UP000276741">
    <property type="component" value="Chromosome"/>
</dbReference>
<sequence>MRFMPSKARIRLWSTNVDNLNYVVGQIRNIAEKTGVNIRGPIPLPKGTMTVPVMRLPHGEGRKKWEKWEMRLHKRIIDLSADERAMRQLMRVKVPEDVYIEIELI</sequence>
<evidence type="ECO:0000313" key="9">
    <source>
        <dbReference type="Proteomes" id="UP000276741"/>
    </source>
</evidence>
<reference evidence="7" key="3">
    <citation type="journal article" date="2019" name="BMC Res. Notes">
        <title>Complete genome sequence of the Sulfodiicoccus acidiphilus strain HS-1T, the first crenarchaeon that lacks polB3, isolated from an acidic hot spring in Ohwaku-dani, Hakone, Japan.</title>
        <authorList>
            <person name="Sakai H.D."/>
            <person name="Kurosawa N."/>
        </authorList>
    </citation>
    <scope>NUCLEOTIDE SEQUENCE</scope>
    <source>
        <strain evidence="7">HS-1</strain>
    </source>
</reference>
<feature type="domain" description="Small ribosomal subunit protein uS10" evidence="6">
    <location>
        <begin position="9"/>
        <end position="103"/>
    </location>
</feature>
<proteinExistence type="inferred from homology"/>
<comment type="subunit">
    <text evidence="5">Part of the 30S ribosomal subunit.</text>
</comment>
<dbReference type="Gene3D" id="3.30.70.600">
    <property type="entry name" value="Ribosomal protein S10 domain"/>
    <property type="match status" value="1"/>
</dbReference>
<evidence type="ECO:0000256" key="2">
    <source>
        <dbReference type="ARBA" id="ARBA00022980"/>
    </source>
</evidence>
<dbReference type="FunFam" id="3.30.70.600:FF:000004">
    <property type="entry name" value="30S ribosomal protein S10"/>
    <property type="match status" value="1"/>
</dbReference>
<organism evidence="7 9">
    <name type="scientific">Sulfodiicoccus acidiphilus</name>
    <dbReference type="NCBI Taxonomy" id="1670455"/>
    <lineage>
        <taxon>Archaea</taxon>
        <taxon>Thermoproteota</taxon>
        <taxon>Thermoprotei</taxon>
        <taxon>Sulfolobales</taxon>
        <taxon>Sulfolobaceae</taxon>
        <taxon>Sulfodiicoccus</taxon>
    </lineage>
</organism>
<evidence type="ECO:0000259" key="6">
    <source>
        <dbReference type="SMART" id="SM01403"/>
    </source>
</evidence>
<dbReference type="GO" id="GO:0003735">
    <property type="term" value="F:structural constituent of ribosome"/>
    <property type="evidence" value="ECO:0007669"/>
    <property type="project" value="UniProtKB-UniRule"/>
</dbReference>
<accession>A0A348B0F2</accession>
<dbReference type="PANTHER" id="PTHR11700">
    <property type="entry name" value="30S RIBOSOMAL PROTEIN S10 FAMILY MEMBER"/>
    <property type="match status" value="1"/>
</dbReference>
<dbReference type="InterPro" id="IPR001848">
    <property type="entry name" value="Ribosomal_uS10"/>
</dbReference>
<dbReference type="InterPro" id="IPR036838">
    <property type="entry name" value="Ribosomal_uS10_dom_sf"/>
</dbReference>
<dbReference type="InterPro" id="IPR027486">
    <property type="entry name" value="Ribosomal_uS10_dom"/>
</dbReference>
<evidence type="ECO:0000256" key="5">
    <source>
        <dbReference type="HAMAP-Rule" id="MF_00508"/>
    </source>
</evidence>
<dbReference type="GO" id="GO:0006412">
    <property type="term" value="P:translation"/>
    <property type="evidence" value="ECO:0007669"/>
    <property type="project" value="UniProtKB-UniRule"/>
</dbReference>
<keyword evidence="2 5" id="KW-0689">Ribosomal protein</keyword>
<comment type="similarity">
    <text evidence="1 5">Belongs to the universal ribosomal protein uS10 family.</text>
</comment>
<dbReference type="Pfam" id="PF00338">
    <property type="entry name" value="Ribosomal_S10"/>
    <property type="match status" value="1"/>
</dbReference>
<dbReference type="PRINTS" id="PR00971">
    <property type="entry name" value="RIBOSOMALS10"/>
</dbReference>
<keyword evidence="3 5" id="KW-0687">Ribonucleoprotein</keyword>
<reference evidence="8" key="4">
    <citation type="submission" date="2020-09" db="EMBL/GenBank/DDBJ databases">
        <authorList>
            <person name="Sun Q."/>
            <person name="Ohkuma M."/>
        </authorList>
    </citation>
    <scope>NUCLEOTIDE SEQUENCE</scope>
    <source>
        <strain evidence="8">JCM 31740</strain>
    </source>
</reference>
<dbReference type="AlphaFoldDB" id="A0A348B0F2"/>
<dbReference type="HAMAP" id="MF_00508">
    <property type="entry name" value="Ribosomal_uS10"/>
    <property type="match status" value="1"/>
</dbReference>
<evidence type="ECO:0000256" key="4">
    <source>
        <dbReference type="ARBA" id="ARBA00035162"/>
    </source>
</evidence>
<gene>
    <name evidence="5" type="primary">rps10</name>
    <name evidence="8" type="ORF">GCM10007116_01030</name>
    <name evidence="7" type="ORF">HS1genome_0043</name>
</gene>
<dbReference type="GO" id="GO:0015935">
    <property type="term" value="C:small ribosomal subunit"/>
    <property type="evidence" value="ECO:0007669"/>
    <property type="project" value="UniProtKB-UniRule"/>
</dbReference>
<evidence type="ECO:0000313" key="8">
    <source>
        <dbReference type="EMBL" id="GGT86830.1"/>
    </source>
</evidence>
<dbReference type="NCBIfam" id="TIGR01046">
    <property type="entry name" value="uS10_euk_arch"/>
    <property type="match status" value="1"/>
</dbReference>
<dbReference type="SUPFAM" id="SSF54999">
    <property type="entry name" value="Ribosomal protein S10"/>
    <property type="match status" value="1"/>
</dbReference>
<evidence type="ECO:0000256" key="3">
    <source>
        <dbReference type="ARBA" id="ARBA00023274"/>
    </source>
</evidence>
<dbReference type="InterPro" id="IPR005729">
    <property type="entry name" value="Ribosomal_uS10_euk/arc"/>
</dbReference>
<dbReference type="EMBL" id="BMQS01000001">
    <property type="protein sequence ID" value="GGT86830.1"/>
    <property type="molecule type" value="Genomic_DNA"/>
</dbReference>
<dbReference type="Proteomes" id="UP000616143">
    <property type="component" value="Unassembled WGS sequence"/>
</dbReference>
<comment type="function">
    <text evidence="5">Involved in the binding of tRNA to the ribosomes.</text>
</comment>
<keyword evidence="9" id="KW-1185">Reference proteome</keyword>
<name>A0A348B0F2_9CREN</name>
<protein>
    <recommendedName>
        <fullName evidence="4 5">Small ribosomal subunit protein uS10</fullName>
    </recommendedName>
</protein>
<dbReference type="EMBL" id="AP018553">
    <property type="protein sequence ID" value="BBD71654.1"/>
    <property type="molecule type" value="Genomic_DNA"/>
</dbReference>
<dbReference type="KEGG" id="sacd:HS1genome_0043"/>
<dbReference type="GO" id="GO:0000049">
    <property type="term" value="F:tRNA binding"/>
    <property type="evidence" value="ECO:0007669"/>
    <property type="project" value="UniProtKB-UniRule"/>
</dbReference>